<reference evidence="1 2" key="1">
    <citation type="submission" date="2017-08" db="EMBL/GenBank/DDBJ databases">
        <title>Complete genome sequence of Mucilaginibacter sp. strain BJC16-A31.</title>
        <authorList>
            <consortium name="Henan University of Science and Technology"/>
            <person name="You X."/>
        </authorList>
    </citation>
    <scope>NUCLEOTIDE SEQUENCE [LARGE SCALE GENOMIC DNA]</scope>
    <source>
        <strain evidence="1 2">BJC16-A31</strain>
    </source>
</reference>
<dbReference type="EMBL" id="CP022743">
    <property type="protein sequence ID" value="ASU34351.1"/>
    <property type="molecule type" value="Genomic_DNA"/>
</dbReference>
<keyword evidence="2" id="KW-1185">Reference proteome</keyword>
<gene>
    <name evidence="1" type="ORF">MuYL_2464</name>
</gene>
<dbReference type="KEGG" id="muc:MuYL_2464"/>
<dbReference type="OrthoDB" id="711462at2"/>
<dbReference type="Proteomes" id="UP000215002">
    <property type="component" value="Chromosome"/>
</dbReference>
<dbReference type="AlphaFoldDB" id="A0A223NXQ5"/>
<name>A0A223NXQ5_9SPHI</name>
<organism evidence="1 2">
    <name type="scientific">Mucilaginibacter xinganensis</name>
    <dbReference type="NCBI Taxonomy" id="1234841"/>
    <lineage>
        <taxon>Bacteria</taxon>
        <taxon>Pseudomonadati</taxon>
        <taxon>Bacteroidota</taxon>
        <taxon>Sphingobacteriia</taxon>
        <taxon>Sphingobacteriales</taxon>
        <taxon>Sphingobacteriaceae</taxon>
        <taxon>Mucilaginibacter</taxon>
    </lineage>
</organism>
<accession>A0A223NXQ5</accession>
<evidence type="ECO:0000313" key="2">
    <source>
        <dbReference type="Proteomes" id="UP000215002"/>
    </source>
</evidence>
<proteinExistence type="predicted"/>
<dbReference type="RefSeq" id="WP_094570709.1">
    <property type="nucleotide sequence ID" value="NZ_CP022743.1"/>
</dbReference>
<sequence length="180" mass="20810">MKVLIMLVGIILFFKTANGQNIFPTEVISIKDMPFRNINSKKIIGTIHAGDTVYLKNIRIAPYYYIEFHGKDVLINSKDLDSAKNLDYAVNYLHNQVKLISKLIKKYGKKYGPLVVAKDITIGMTEDMILDIKDGKYPTIINSSHYSFGDESQWVYRDDFLPSATEYYYFRNGRLTSWQD</sequence>
<evidence type="ECO:0000313" key="1">
    <source>
        <dbReference type="EMBL" id="ASU34351.1"/>
    </source>
</evidence>
<protein>
    <submittedName>
        <fullName evidence="1">Uncharacterized protein</fullName>
    </submittedName>
</protein>